<dbReference type="EMBL" id="KV441027">
    <property type="protein sequence ID" value="OAD65795.1"/>
    <property type="molecule type" value="Genomic_DNA"/>
</dbReference>
<dbReference type="InParanoid" id="A0A162WA77"/>
<reference evidence="2" key="1">
    <citation type="submission" date="2015-06" db="EMBL/GenBank/DDBJ databases">
        <title>Expansion of signal transduction pathways in fungi by whole-genome duplication.</title>
        <authorList>
            <consortium name="DOE Joint Genome Institute"/>
            <person name="Corrochano L.M."/>
            <person name="Kuo A."/>
            <person name="Marcet-Houben M."/>
            <person name="Polaino S."/>
            <person name="Salamov A."/>
            <person name="Villalobos J.M."/>
            <person name="Alvarez M.I."/>
            <person name="Avalos J."/>
            <person name="Benito E.P."/>
            <person name="Benoit I."/>
            <person name="Burger G."/>
            <person name="Camino L.P."/>
            <person name="Canovas D."/>
            <person name="Cerda-Olmedo E."/>
            <person name="Cheng J.-F."/>
            <person name="Dominguez A."/>
            <person name="Elias M."/>
            <person name="Eslava A.P."/>
            <person name="Glaser F."/>
            <person name="Grimwood J."/>
            <person name="Gutierrez G."/>
            <person name="Heitman J."/>
            <person name="Henrissat B."/>
            <person name="Iturriaga E.A."/>
            <person name="Lang B.F."/>
            <person name="Lavin J.L."/>
            <person name="Lee S."/>
            <person name="Li W."/>
            <person name="Lindquist E."/>
            <person name="Lopez-Garcia S."/>
            <person name="Luque E.M."/>
            <person name="Marcos A.T."/>
            <person name="Martin J."/>
            <person name="McCluskey K."/>
            <person name="Medina H.R."/>
            <person name="Miralles-Duran A."/>
            <person name="Miyazaki A."/>
            <person name="Munoz-Torres E."/>
            <person name="Oguiza J.A."/>
            <person name="Ohm R."/>
            <person name="Olmedo M."/>
            <person name="Orejas M."/>
            <person name="Ortiz-Castellanos L."/>
            <person name="Pisabarro A.G."/>
            <person name="Rodriguez-Romero J."/>
            <person name="Ruiz-Herrera J."/>
            <person name="Ruiz-Vazquez R."/>
            <person name="Sanz C."/>
            <person name="Schackwitz W."/>
            <person name="Schmutz J."/>
            <person name="Shahriari M."/>
            <person name="Shelest E."/>
            <person name="Silva-Franco F."/>
            <person name="Soanes D."/>
            <person name="Syed K."/>
            <person name="Tagua V.G."/>
            <person name="Talbot N.J."/>
            <person name="Thon M."/>
            <person name="De vries R.P."/>
            <person name="Wiebenga A."/>
            <person name="Yadav J.S."/>
            <person name="Braun E.L."/>
            <person name="Baker S."/>
            <person name="Garre V."/>
            <person name="Horwitz B."/>
            <person name="Torres-Martinez S."/>
            <person name="Idnurm A."/>
            <person name="Herrera-Estrella A."/>
            <person name="Gabaldon T."/>
            <person name="Grigoriev I.V."/>
        </authorList>
    </citation>
    <scope>NUCLEOTIDE SEQUENCE [LARGE SCALE GENOMIC DNA]</scope>
    <source>
        <strain evidence="2">NRRL 1555(-)</strain>
    </source>
</reference>
<organism evidence="1 2">
    <name type="scientific">Phycomyces blakesleeanus (strain ATCC 8743b / DSM 1359 / FGSC 10004 / NBRC 33097 / NRRL 1555)</name>
    <dbReference type="NCBI Taxonomy" id="763407"/>
    <lineage>
        <taxon>Eukaryota</taxon>
        <taxon>Fungi</taxon>
        <taxon>Fungi incertae sedis</taxon>
        <taxon>Mucoromycota</taxon>
        <taxon>Mucoromycotina</taxon>
        <taxon>Mucoromycetes</taxon>
        <taxon>Mucorales</taxon>
        <taxon>Phycomycetaceae</taxon>
        <taxon>Phycomyces</taxon>
    </lineage>
</organism>
<gene>
    <name evidence="1" type="ORF">PHYBLDRAFT_153051</name>
</gene>
<proteinExistence type="predicted"/>
<protein>
    <submittedName>
        <fullName evidence="1">Uncharacterized protein</fullName>
    </submittedName>
</protein>
<dbReference type="AlphaFoldDB" id="A0A162WA77"/>
<name>A0A162WA77_PHYB8</name>
<dbReference type="VEuPathDB" id="FungiDB:PHYBLDRAFT_153051"/>
<sequence length="100" mass="10958">MLISWTVKAGSSGVHKAQAYYILPLQIIKRPQNSISHSVLAESPLSVTGYLLFRYMPGLHQSDHDVSSIDTDLGATLDGSEVLTNGPFHRSCAICSWWAI</sequence>
<keyword evidence="2" id="KW-1185">Reference proteome</keyword>
<dbReference type="GeneID" id="28993962"/>
<accession>A0A162WA77</accession>
<dbReference type="Proteomes" id="UP000077315">
    <property type="component" value="Unassembled WGS sequence"/>
</dbReference>
<evidence type="ECO:0000313" key="2">
    <source>
        <dbReference type="Proteomes" id="UP000077315"/>
    </source>
</evidence>
<evidence type="ECO:0000313" key="1">
    <source>
        <dbReference type="EMBL" id="OAD65795.1"/>
    </source>
</evidence>
<dbReference type="RefSeq" id="XP_018283835.1">
    <property type="nucleotide sequence ID" value="XM_018433056.1"/>
</dbReference>